<sequence>MDTPFIFRGFPRLSILFYTIFHKKASQNQSKKRRDFLTLPLYV</sequence>
<dbReference type="EMBL" id="AEDY01000029">
    <property type="protein sequence ID" value="EFO54780.1"/>
    <property type="molecule type" value="Genomic_DNA"/>
</dbReference>
<gene>
    <name evidence="1" type="ORF">SIN_0582</name>
</gene>
<evidence type="ECO:0000313" key="1">
    <source>
        <dbReference type="EMBL" id="EFO54780.1"/>
    </source>
</evidence>
<name>A0ABN0B686_9STRE</name>
<accession>A0ABN0B686</accession>
<proteinExistence type="predicted"/>
<reference evidence="1" key="1">
    <citation type="submission" date="2010-09" db="EMBL/GenBank/DDBJ databases">
        <authorList>
            <person name="Daugherty S.C."/>
            <person name="Kilian M."/>
            <person name="Tettelin H."/>
        </authorList>
    </citation>
    <scope>NUCLEOTIDE SEQUENCE [LARGE SCALE GENOMIC DNA]</scope>
    <source>
        <strain evidence="1">SK1302</strain>
    </source>
</reference>
<comment type="caution">
    <text evidence="1">The sequence shown here is derived from an EMBL/GenBank/DDBJ whole genome shotgun (WGS) entry which is preliminary data.</text>
</comment>
<organism evidence="1">
    <name type="scientific">Streptococcus infantis SK1302</name>
    <dbReference type="NCBI Taxonomy" id="871237"/>
    <lineage>
        <taxon>Bacteria</taxon>
        <taxon>Bacillati</taxon>
        <taxon>Bacillota</taxon>
        <taxon>Bacilli</taxon>
        <taxon>Lactobacillales</taxon>
        <taxon>Streptococcaceae</taxon>
        <taxon>Streptococcus</taxon>
    </lineage>
</organism>
<protein>
    <submittedName>
        <fullName evidence="1">Uncharacterized protein</fullName>
    </submittedName>
</protein>